<evidence type="ECO:0000256" key="1">
    <source>
        <dbReference type="SAM" id="Coils"/>
    </source>
</evidence>
<feature type="transmembrane region" description="Helical" evidence="2">
    <location>
        <begin position="151"/>
        <end position="173"/>
    </location>
</feature>
<dbReference type="RefSeq" id="WP_212321308.1">
    <property type="nucleotide sequence ID" value="NZ_AP024463.1"/>
</dbReference>
<sequence>MSGWVSGRSVVCPRSTTEPIAYRFPAADPERGLERLGRRTVLVQEERVEFWNSRPGYRWLFVVVGGLILVYLEVLSIMVFEASDDVTSWAGVFSGVRRWAATVNIPDTAFTLSVLQVVAAFFLAVIFVGSAERKGSRPTRSELRHERVMGLVNNVVMVGGAVLARSVWLIVLRTVALFSGLPDASEKFPRAEAVFLSLFGTALCAVIATFVVPGPGGVLQQLTDSRQRLARLRLLRDELEQTRQEEMAGEQEPFTERRRAYEFARRWGEFLLVVVVLLATVGAWIPSNLDGEPSLALEVLMFGFPIVGLLAVIGCEFSRRGELDYHIRHFASVSWQRGTLLQRGLWLALIFLVSLNFELVLIEVQGRWTMVFFVAYCLALGAAVFWLPTLGRYSPTGGPDGRWWRQQANSPEAVGQFEDSQLSSALIVQDFHRLNPRRVLQRIVAMEKSVMDSMSFVHEEAARLGIKPEGQEE</sequence>
<feature type="coiled-coil region" evidence="1">
    <location>
        <begin position="222"/>
        <end position="252"/>
    </location>
</feature>
<keyword evidence="2" id="KW-0812">Transmembrane</keyword>
<protein>
    <submittedName>
        <fullName evidence="3">Uncharacterized protein</fullName>
    </submittedName>
</protein>
<organism evidence="3 4">
    <name type="scientific">Arachnia rubra</name>
    <dbReference type="NCBI Taxonomy" id="1547448"/>
    <lineage>
        <taxon>Bacteria</taxon>
        <taxon>Bacillati</taxon>
        <taxon>Actinomycetota</taxon>
        <taxon>Actinomycetes</taxon>
        <taxon>Propionibacteriales</taxon>
        <taxon>Propionibacteriaceae</taxon>
        <taxon>Arachnia</taxon>
    </lineage>
</organism>
<keyword evidence="2" id="KW-0472">Membrane</keyword>
<feature type="transmembrane region" description="Helical" evidence="2">
    <location>
        <begin position="344"/>
        <end position="362"/>
    </location>
</feature>
<proteinExistence type="predicted"/>
<dbReference type="EMBL" id="CP072384">
    <property type="protein sequence ID" value="QUC07105.1"/>
    <property type="molecule type" value="Genomic_DNA"/>
</dbReference>
<keyword evidence="4" id="KW-1185">Reference proteome</keyword>
<keyword evidence="1" id="KW-0175">Coiled coil</keyword>
<feature type="transmembrane region" description="Helical" evidence="2">
    <location>
        <begin position="109"/>
        <end position="130"/>
    </location>
</feature>
<name>A0ABX7Y1R9_9ACTN</name>
<evidence type="ECO:0000313" key="3">
    <source>
        <dbReference type="EMBL" id="QUC07105.1"/>
    </source>
</evidence>
<feature type="transmembrane region" description="Helical" evidence="2">
    <location>
        <begin position="193"/>
        <end position="219"/>
    </location>
</feature>
<feature type="transmembrane region" description="Helical" evidence="2">
    <location>
        <begin position="59"/>
        <end position="80"/>
    </location>
</feature>
<gene>
    <name evidence="3" type="ORF">J5A65_09075</name>
</gene>
<dbReference type="Proteomes" id="UP000678513">
    <property type="component" value="Chromosome"/>
</dbReference>
<evidence type="ECO:0000256" key="2">
    <source>
        <dbReference type="SAM" id="Phobius"/>
    </source>
</evidence>
<feature type="transmembrane region" description="Helical" evidence="2">
    <location>
        <begin position="267"/>
        <end position="287"/>
    </location>
</feature>
<keyword evidence="2" id="KW-1133">Transmembrane helix</keyword>
<evidence type="ECO:0000313" key="4">
    <source>
        <dbReference type="Proteomes" id="UP000678513"/>
    </source>
</evidence>
<accession>A0ABX7Y1R9</accession>
<feature type="transmembrane region" description="Helical" evidence="2">
    <location>
        <begin position="299"/>
        <end position="318"/>
    </location>
</feature>
<reference evidence="3 4" key="1">
    <citation type="submission" date="2021-03" db="EMBL/GenBank/DDBJ databases">
        <title>Human Oral Microbial Genomes.</title>
        <authorList>
            <person name="Johnston C.D."/>
            <person name="Chen T."/>
            <person name="Dewhirst F.E."/>
        </authorList>
    </citation>
    <scope>NUCLEOTIDE SEQUENCE [LARGE SCALE GENOMIC DNA]</scope>
    <source>
        <strain evidence="3 4">DSMZ 100122</strain>
    </source>
</reference>
<feature type="transmembrane region" description="Helical" evidence="2">
    <location>
        <begin position="368"/>
        <end position="387"/>
    </location>
</feature>